<sequence length="81" mass="9316">MPNLFLILGTAWILLCRLCALRRQTKRILKIKSRKERAKLGCLTGLRSHNVHHNISFLSLSEGGGGLSLHYYRYRHSSPRT</sequence>
<organism evidence="2 3">
    <name type="scientific">Multifurca ochricompacta</name>
    <dbReference type="NCBI Taxonomy" id="376703"/>
    <lineage>
        <taxon>Eukaryota</taxon>
        <taxon>Fungi</taxon>
        <taxon>Dikarya</taxon>
        <taxon>Basidiomycota</taxon>
        <taxon>Agaricomycotina</taxon>
        <taxon>Agaricomycetes</taxon>
        <taxon>Russulales</taxon>
        <taxon>Russulaceae</taxon>
        <taxon>Multifurca</taxon>
    </lineage>
</organism>
<comment type="caution">
    <text evidence="2">The sequence shown here is derived from an EMBL/GenBank/DDBJ whole genome shotgun (WGS) entry which is preliminary data.</text>
</comment>
<dbReference type="Proteomes" id="UP001203297">
    <property type="component" value="Unassembled WGS sequence"/>
</dbReference>
<proteinExistence type="predicted"/>
<evidence type="ECO:0000256" key="1">
    <source>
        <dbReference type="SAM" id="SignalP"/>
    </source>
</evidence>
<evidence type="ECO:0000313" key="2">
    <source>
        <dbReference type="EMBL" id="KAI0290403.1"/>
    </source>
</evidence>
<keyword evidence="3" id="KW-1185">Reference proteome</keyword>
<protein>
    <recommendedName>
        <fullName evidence="4">Secreted protein</fullName>
    </recommendedName>
</protein>
<reference evidence="2" key="1">
    <citation type="journal article" date="2022" name="New Phytol.">
        <title>Evolutionary transition to the ectomycorrhizal habit in the genomes of a hyperdiverse lineage of mushroom-forming fungi.</title>
        <authorList>
            <person name="Looney B."/>
            <person name="Miyauchi S."/>
            <person name="Morin E."/>
            <person name="Drula E."/>
            <person name="Courty P.E."/>
            <person name="Kohler A."/>
            <person name="Kuo A."/>
            <person name="LaButti K."/>
            <person name="Pangilinan J."/>
            <person name="Lipzen A."/>
            <person name="Riley R."/>
            <person name="Andreopoulos W."/>
            <person name="He G."/>
            <person name="Johnson J."/>
            <person name="Nolan M."/>
            <person name="Tritt A."/>
            <person name="Barry K.W."/>
            <person name="Grigoriev I.V."/>
            <person name="Nagy L.G."/>
            <person name="Hibbett D."/>
            <person name="Henrissat B."/>
            <person name="Matheny P.B."/>
            <person name="Labbe J."/>
            <person name="Martin F.M."/>
        </authorList>
    </citation>
    <scope>NUCLEOTIDE SEQUENCE</scope>
    <source>
        <strain evidence="2">BPL690</strain>
    </source>
</reference>
<dbReference type="EMBL" id="WTXG01000226">
    <property type="protein sequence ID" value="KAI0290403.1"/>
    <property type="molecule type" value="Genomic_DNA"/>
</dbReference>
<accession>A0AAD4LU67</accession>
<dbReference type="AlphaFoldDB" id="A0AAD4LU67"/>
<evidence type="ECO:0008006" key="4">
    <source>
        <dbReference type="Google" id="ProtNLM"/>
    </source>
</evidence>
<feature type="chain" id="PRO_5041979904" description="Secreted protein" evidence="1">
    <location>
        <begin position="21"/>
        <end position="81"/>
    </location>
</feature>
<feature type="signal peptide" evidence="1">
    <location>
        <begin position="1"/>
        <end position="20"/>
    </location>
</feature>
<evidence type="ECO:0000313" key="3">
    <source>
        <dbReference type="Proteomes" id="UP001203297"/>
    </source>
</evidence>
<keyword evidence="1" id="KW-0732">Signal</keyword>
<name>A0AAD4LU67_9AGAM</name>
<gene>
    <name evidence="2" type="ORF">B0F90DRAFT_1786444</name>
</gene>